<dbReference type="EMBL" id="KU551328">
    <property type="protein sequence ID" value="ANC66786.1"/>
    <property type="molecule type" value="Genomic_DNA"/>
</dbReference>
<evidence type="ECO:0000313" key="7">
    <source>
        <dbReference type="EMBL" id="ANC65970.1"/>
    </source>
</evidence>
<dbReference type="EMBL" id="KU551340">
    <property type="protein sequence ID" value="ANC67601.1"/>
    <property type="molecule type" value="Genomic_DNA"/>
</dbReference>
<evidence type="ECO:0000313" key="5">
    <source>
        <dbReference type="EMBL" id="ANC65834.1"/>
    </source>
</evidence>
<organism evidence="23">
    <name type="scientific">Actinobacillus pleuropneumoniae</name>
    <name type="common">Haemophilus pleuropneumoniae</name>
    <dbReference type="NCBI Taxonomy" id="715"/>
    <lineage>
        <taxon>Bacteria</taxon>
        <taxon>Pseudomonadati</taxon>
        <taxon>Pseudomonadota</taxon>
        <taxon>Gammaproteobacteria</taxon>
        <taxon>Pasteurellales</taxon>
        <taxon>Pasteurellaceae</taxon>
        <taxon>Actinobacillus</taxon>
    </lineage>
</organism>
<evidence type="ECO:0000313" key="13">
    <source>
        <dbReference type="EMBL" id="ANC66378.1"/>
    </source>
</evidence>
<dbReference type="EMBL" id="KU551338">
    <property type="protein sequence ID" value="ANC67466.1"/>
    <property type="molecule type" value="Genomic_DNA"/>
</dbReference>
<dbReference type="EMBL" id="KU551323">
    <property type="protein sequence ID" value="ANC66446.1"/>
    <property type="molecule type" value="Genomic_DNA"/>
</dbReference>
<dbReference type="EMBL" id="KU551310">
    <property type="protein sequence ID" value="ANC65637.1"/>
    <property type="molecule type" value="Genomic_DNA"/>
</dbReference>
<dbReference type="EMBL" id="KU551329">
    <property type="protein sequence ID" value="ANC66854.1"/>
    <property type="molecule type" value="Genomic_DNA"/>
</dbReference>
<dbReference type="EMBL" id="KU551339">
    <property type="protein sequence ID" value="ANC67533.1"/>
    <property type="molecule type" value="Genomic_DNA"/>
</dbReference>
<dbReference type="EMBL" id="KU551335">
    <property type="protein sequence ID" value="ANC67262.1"/>
    <property type="molecule type" value="Genomic_DNA"/>
</dbReference>
<dbReference type="AlphaFoldDB" id="A0A1B0WT78"/>
<dbReference type="EMBL" id="KU551331">
    <property type="protein sequence ID" value="ANC66990.1"/>
    <property type="molecule type" value="Genomic_DNA"/>
</dbReference>
<evidence type="ECO:0000313" key="1">
    <source>
        <dbReference type="EMBL" id="ANC65569.1"/>
    </source>
</evidence>
<dbReference type="EMBL" id="KU551324">
    <property type="protein sequence ID" value="ANC66514.1"/>
    <property type="molecule type" value="Genomic_DNA"/>
</dbReference>
<dbReference type="EMBL" id="KU551333">
    <property type="protein sequence ID" value="ANC67126.1"/>
    <property type="molecule type" value="Genomic_DNA"/>
</dbReference>
<dbReference type="EMBL" id="KU551316">
    <property type="protein sequence ID" value="ANC66038.1"/>
    <property type="molecule type" value="Genomic_DNA"/>
</dbReference>
<dbReference type="EMBL" id="KU551314">
    <property type="protein sequence ID" value="ANC65902.1"/>
    <property type="molecule type" value="Genomic_DNA"/>
</dbReference>
<evidence type="ECO:0000313" key="21">
    <source>
        <dbReference type="EMBL" id="ANC66922.1"/>
    </source>
</evidence>
<evidence type="ECO:0000313" key="2">
    <source>
        <dbReference type="EMBL" id="ANC65637.1"/>
    </source>
</evidence>
<evidence type="ECO:0000313" key="29">
    <source>
        <dbReference type="EMBL" id="ANC67466.1"/>
    </source>
</evidence>
<dbReference type="EMBL" id="KU551327">
    <property type="protein sequence ID" value="ANC66718.1"/>
    <property type="molecule type" value="Genomic_DNA"/>
</dbReference>
<dbReference type="EMBL" id="KU551313">
    <property type="protein sequence ID" value="ANC65834.1"/>
    <property type="molecule type" value="Genomic_DNA"/>
</dbReference>
<gene>
    <name evidence="23" type="ORF">ICEApl1.47</name>
</gene>
<proteinExistence type="predicted"/>
<evidence type="ECO:0000313" key="23">
    <source>
        <dbReference type="EMBL" id="ANC67058.1"/>
    </source>
</evidence>
<dbReference type="EMBL" id="KU551325">
    <property type="protein sequence ID" value="ANC66582.1"/>
    <property type="molecule type" value="Genomic_DNA"/>
</dbReference>
<dbReference type="EMBL" id="KU551334">
    <property type="protein sequence ID" value="ANC67194.1"/>
    <property type="molecule type" value="Genomic_DNA"/>
</dbReference>
<evidence type="ECO:0000313" key="17">
    <source>
        <dbReference type="EMBL" id="ANC66650.1"/>
    </source>
</evidence>
<evidence type="ECO:0000313" key="22">
    <source>
        <dbReference type="EMBL" id="ANC66990.1"/>
    </source>
</evidence>
<dbReference type="EMBL" id="KU551315">
    <property type="protein sequence ID" value="ANC65970.1"/>
    <property type="molecule type" value="Genomic_DNA"/>
</dbReference>
<dbReference type="EMBL" id="KU551317">
    <property type="protein sequence ID" value="ANC66106.1"/>
    <property type="molecule type" value="Genomic_DNA"/>
</dbReference>
<evidence type="ECO:0000313" key="31">
    <source>
        <dbReference type="EMBL" id="ANC67601.1"/>
    </source>
</evidence>
<evidence type="ECO:0000313" key="12">
    <source>
        <dbReference type="EMBL" id="ANC66310.1"/>
    </source>
</evidence>
<evidence type="ECO:0000313" key="26">
    <source>
        <dbReference type="EMBL" id="ANC67262.1"/>
    </source>
</evidence>
<evidence type="ECO:0000313" key="20">
    <source>
        <dbReference type="EMBL" id="ANC66854.1"/>
    </source>
</evidence>
<evidence type="ECO:0000313" key="16">
    <source>
        <dbReference type="EMBL" id="ANC66582.1"/>
    </source>
</evidence>
<evidence type="ECO:0000313" key="8">
    <source>
        <dbReference type="EMBL" id="ANC66038.1"/>
    </source>
</evidence>
<evidence type="ECO:0000313" key="14">
    <source>
        <dbReference type="EMBL" id="ANC66446.1"/>
    </source>
</evidence>
<evidence type="ECO:0000313" key="28">
    <source>
        <dbReference type="EMBL" id="ANC67398.1"/>
    </source>
</evidence>
<evidence type="ECO:0000313" key="11">
    <source>
        <dbReference type="EMBL" id="ANC66242.1"/>
    </source>
</evidence>
<evidence type="ECO:0000313" key="3">
    <source>
        <dbReference type="EMBL" id="ANC65698.1"/>
    </source>
</evidence>
<evidence type="ECO:0000313" key="25">
    <source>
        <dbReference type="EMBL" id="ANC67194.1"/>
    </source>
</evidence>
<evidence type="ECO:0000313" key="18">
    <source>
        <dbReference type="EMBL" id="ANC66718.1"/>
    </source>
</evidence>
<dbReference type="EMBL" id="KU551330">
    <property type="protein sequence ID" value="ANC66922.1"/>
    <property type="molecule type" value="Genomic_DNA"/>
</dbReference>
<evidence type="ECO:0000313" key="10">
    <source>
        <dbReference type="EMBL" id="ANC66174.1"/>
    </source>
</evidence>
<evidence type="ECO:0000313" key="30">
    <source>
        <dbReference type="EMBL" id="ANC67533.1"/>
    </source>
</evidence>
<evidence type="ECO:0000313" key="6">
    <source>
        <dbReference type="EMBL" id="ANC65902.1"/>
    </source>
</evidence>
<evidence type="ECO:0000313" key="15">
    <source>
        <dbReference type="EMBL" id="ANC66514.1"/>
    </source>
</evidence>
<evidence type="ECO:0000313" key="24">
    <source>
        <dbReference type="EMBL" id="ANC67126.1"/>
    </source>
</evidence>
<dbReference type="EMBL" id="KU551337">
    <property type="protein sequence ID" value="ANC67398.1"/>
    <property type="molecule type" value="Genomic_DNA"/>
</dbReference>
<dbReference type="EMBL" id="KU551332">
    <property type="protein sequence ID" value="ANC67058.1"/>
    <property type="molecule type" value="Genomic_DNA"/>
</dbReference>
<dbReference type="EMBL" id="KU551322">
    <property type="protein sequence ID" value="ANC66378.1"/>
    <property type="molecule type" value="Genomic_DNA"/>
</dbReference>
<name>A0A1B0WT78_ACTPL</name>
<dbReference type="EMBL" id="KU551318">
    <property type="protein sequence ID" value="ANC66174.1"/>
    <property type="molecule type" value="Genomic_DNA"/>
</dbReference>
<dbReference type="EMBL" id="KU551309">
    <property type="protein sequence ID" value="ANC65569.1"/>
    <property type="molecule type" value="Genomic_DNA"/>
</dbReference>
<evidence type="ECO:0000313" key="4">
    <source>
        <dbReference type="EMBL" id="ANC65766.1"/>
    </source>
</evidence>
<evidence type="ECO:0000313" key="19">
    <source>
        <dbReference type="EMBL" id="ANC66786.1"/>
    </source>
</evidence>
<reference evidence="23" key="1">
    <citation type="journal article" date="2016" name="Front. Microbiol.">
        <title>ICEApl1, an Integrative Conjugative Element Related to ICEHin1056, Identified in the Pig Pathogen Actinobacillus pleuropneumoniae.</title>
        <authorList>
            <person name="Bosse J.T."/>
            <person name="Li Y."/>
            <person name="Fernandez Crespo R."/>
            <person name="Chaudhuri R.R."/>
            <person name="Rogers J."/>
            <person name="Holden M.T."/>
            <person name="Maskell D.J."/>
            <person name="Tucker A.W."/>
            <person name="Wren B.W."/>
            <person name="Rycroft A.N."/>
            <person name="Langford P.R."/>
            <person name="Consortium T.B."/>
        </authorList>
    </citation>
    <scope>NUCLEOTIDE SEQUENCE</scope>
    <source>
        <strain evidence="1">MIDG2427</strain>
        <strain evidence="2">MIDG2648</strain>
        <strain evidence="3">MIDG2652</strain>
        <strain evidence="4">MIDG2654</strain>
        <strain evidence="5">MIDG2657</strain>
        <strain evidence="6">MIDG2663</strain>
        <strain evidence="7">MIDG2664</strain>
        <strain evidence="8">MIDG3200</strain>
        <strain evidence="9">MIDG3201</strain>
        <strain evidence="10">MIDG3221</strain>
        <strain evidence="11">MIDG3229</strain>
        <strain evidence="12">MIDG3232</strain>
        <strain evidence="13">MIDG3339</strain>
        <strain evidence="14">MIDG3344</strain>
        <strain evidence="15">MIDG3346</strain>
        <strain evidence="16">MIDG3349</strain>
        <strain evidence="17">MIDG3357</strain>
        <strain evidence="18">MIDG3368</strain>
        <strain evidence="19">MIDG3370</strain>
        <strain evidence="20">MIDG3371</strain>
        <strain evidence="21">MIDG3372</strain>
        <strain evidence="22">MIDG3378</strain>
        <strain evidence="23">MIDG3381</strain>
        <strain evidence="24">MIDG3386</strain>
        <strain evidence="25">MIDG3388</strain>
        <strain evidence="26">MIDG3389</strain>
        <strain evidence="27">MIDG3395</strain>
        <strain evidence="28">MIDG3401</strain>
        <strain evidence="29">MIDG3409</strain>
        <strain evidence="30">MIDG3458</strain>
        <strain evidence="31">MIDG3469</strain>
    </source>
</reference>
<dbReference type="EMBL" id="KU551320">
    <property type="protein sequence ID" value="ANC66242.1"/>
    <property type="molecule type" value="Genomic_DNA"/>
</dbReference>
<dbReference type="EMBL" id="KU551311">
    <property type="protein sequence ID" value="ANC65698.1"/>
    <property type="molecule type" value="Genomic_DNA"/>
</dbReference>
<evidence type="ECO:0000313" key="27">
    <source>
        <dbReference type="EMBL" id="ANC67330.1"/>
    </source>
</evidence>
<protein>
    <submittedName>
        <fullName evidence="23">Uncharacterized protein</fullName>
    </submittedName>
</protein>
<dbReference type="EMBL" id="KU551321">
    <property type="protein sequence ID" value="ANC66310.1"/>
    <property type="molecule type" value="Genomic_DNA"/>
</dbReference>
<sequence>MTNLTQSQPNPNMTFHRIFDIGPRIQSLAFTSDEVKAYVLHFIAKIKTKIGSNCQLSAFPQRVFTQSSWKVHAKGDKGEVHLLFNISGRFQLPVFSSENWPARLNVELTDHVDAYWLIQYLLWKLAAIWESPADLSPVFGDKTVGNE</sequence>
<evidence type="ECO:0000313" key="9">
    <source>
        <dbReference type="EMBL" id="ANC66106.1"/>
    </source>
</evidence>
<dbReference type="EMBL" id="KU551336">
    <property type="protein sequence ID" value="ANC67330.1"/>
    <property type="molecule type" value="Genomic_DNA"/>
</dbReference>
<dbReference type="EMBL" id="KU551326">
    <property type="protein sequence ID" value="ANC66650.1"/>
    <property type="molecule type" value="Genomic_DNA"/>
</dbReference>
<accession>A0A1B0WT78</accession>
<dbReference type="EMBL" id="KU551312">
    <property type="protein sequence ID" value="ANC65766.1"/>
    <property type="molecule type" value="Genomic_DNA"/>
</dbReference>